<organism evidence="2 3">
    <name type="scientific">Schistosoma margrebowiei</name>
    <dbReference type="NCBI Taxonomy" id="48269"/>
    <lineage>
        <taxon>Eukaryota</taxon>
        <taxon>Metazoa</taxon>
        <taxon>Spiralia</taxon>
        <taxon>Lophotrochozoa</taxon>
        <taxon>Platyhelminthes</taxon>
        <taxon>Trematoda</taxon>
        <taxon>Digenea</taxon>
        <taxon>Strigeidida</taxon>
        <taxon>Schistosomatoidea</taxon>
        <taxon>Schistosomatidae</taxon>
        <taxon>Schistosoma</taxon>
    </lineage>
</organism>
<feature type="compositionally biased region" description="Basic and acidic residues" evidence="1">
    <location>
        <begin position="115"/>
        <end position="125"/>
    </location>
</feature>
<name>A0A183MU90_9TREM</name>
<sequence length="138" mass="16197">MNDNWKWVDEALTSTCQELLCSKKHHHKDWISMETMGQLQESRNKETAINNSRTRTEKFIAQAEYPEANKQVKRSTRADKQIYMKELSRTIEKAEREGNMRQLYDTTKRSTGKCGKPEKPVKDKASQSLRFKNRGTDK</sequence>
<protein>
    <submittedName>
        <fullName evidence="2">Uncharacterized protein</fullName>
    </submittedName>
</protein>
<accession>A0A183MU90</accession>
<evidence type="ECO:0000313" key="2">
    <source>
        <dbReference type="EMBL" id="VDP32252.1"/>
    </source>
</evidence>
<dbReference type="AlphaFoldDB" id="A0A183MU90"/>
<dbReference type="Proteomes" id="UP000277204">
    <property type="component" value="Unassembled WGS sequence"/>
</dbReference>
<evidence type="ECO:0000313" key="3">
    <source>
        <dbReference type="Proteomes" id="UP000277204"/>
    </source>
</evidence>
<keyword evidence="3" id="KW-1185">Reference proteome</keyword>
<evidence type="ECO:0000256" key="1">
    <source>
        <dbReference type="SAM" id="MobiDB-lite"/>
    </source>
</evidence>
<dbReference type="EMBL" id="UZAI01018024">
    <property type="protein sequence ID" value="VDP32252.1"/>
    <property type="molecule type" value="Genomic_DNA"/>
</dbReference>
<gene>
    <name evidence="2" type="ORF">SMRZ_LOCUS19615</name>
</gene>
<feature type="region of interest" description="Disordered" evidence="1">
    <location>
        <begin position="94"/>
        <end position="138"/>
    </location>
</feature>
<proteinExistence type="predicted"/>
<reference evidence="2 3" key="1">
    <citation type="submission" date="2018-11" db="EMBL/GenBank/DDBJ databases">
        <authorList>
            <consortium name="Pathogen Informatics"/>
        </authorList>
    </citation>
    <scope>NUCLEOTIDE SEQUENCE [LARGE SCALE GENOMIC DNA]</scope>
    <source>
        <strain evidence="2 3">Zambia</strain>
    </source>
</reference>